<keyword evidence="2" id="KW-1185">Reference proteome</keyword>
<evidence type="ECO:0000313" key="2">
    <source>
        <dbReference type="Proteomes" id="UP000823775"/>
    </source>
</evidence>
<feature type="non-terminal residue" evidence="1">
    <location>
        <position position="60"/>
    </location>
</feature>
<comment type="caution">
    <text evidence="1">The sequence shown here is derived from an EMBL/GenBank/DDBJ whole genome shotgun (WGS) entry which is preliminary data.</text>
</comment>
<dbReference type="EMBL" id="JACEIK010001886">
    <property type="protein sequence ID" value="MCD7472890.1"/>
    <property type="molecule type" value="Genomic_DNA"/>
</dbReference>
<evidence type="ECO:0000313" key="1">
    <source>
        <dbReference type="EMBL" id="MCD7472890.1"/>
    </source>
</evidence>
<feature type="non-terminal residue" evidence="1">
    <location>
        <position position="1"/>
    </location>
</feature>
<gene>
    <name evidence="1" type="ORF">HAX54_014299</name>
</gene>
<reference evidence="1 2" key="1">
    <citation type="journal article" date="2021" name="BMC Genomics">
        <title>Datura genome reveals duplications of psychoactive alkaloid biosynthetic genes and high mutation rate following tissue culture.</title>
        <authorList>
            <person name="Rajewski A."/>
            <person name="Carter-House D."/>
            <person name="Stajich J."/>
            <person name="Litt A."/>
        </authorList>
    </citation>
    <scope>NUCLEOTIDE SEQUENCE [LARGE SCALE GENOMIC DNA]</scope>
    <source>
        <strain evidence="1">AR-01</strain>
    </source>
</reference>
<accession>A0ABS8TPW0</accession>
<sequence>VGTGYSPVVHRLAPAIHRLNRLLSWPQLSAGRNLVFVVWHRLFIGGHRLFTGWHRLFAVR</sequence>
<name>A0ABS8TPW0_DATST</name>
<organism evidence="1 2">
    <name type="scientific">Datura stramonium</name>
    <name type="common">Jimsonweed</name>
    <name type="synonym">Common thornapple</name>
    <dbReference type="NCBI Taxonomy" id="4076"/>
    <lineage>
        <taxon>Eukaryota</taxon>
        <taxon>Viridiplantae</taxon>
        <taxon>Streptophyta</taxon>
        <taxon>Embryophyta</taxon>
        <taxon>Tracheophyta</taxon>
        <taxon>Spermatophyta</taxon>
        <taxon>Magnoliopsida</taxon>
        <taxon>eudicotyledons</taxon>
        <taxon>Gunneridae</taxon>
        <taxon>Pentapetalae</taxon>
        <taxon>asterids</taxon>
        <taxon>lamiids</taxon>
        <taxon>Solanales</taxon>
        <taxon>Solanaceae</taxon>
        <taxon>Solanoideae</taxon>
        <taxon>Datureae</taxon>
        <taxon>Datura</taxon>
    </lineage>
</organism>
<dbReference type="Proteomes" id="UP000823775">
    <property type="component" value="Unassembled WGS sequence"/>
</dbReference>
<proteinExistence type="predicted"/>
<protein>
    <submittedName>
        <fullName evidence="1">Uncharacterized protein</fullName>
    </submittedName>
</protein>